<dbReference type="AlphaFoldDB" id="A0A0D7ALM5"/>
<reference evidence="2 3" key="1">
    <citation type="journal article" date="2015" name="Fungal Genet. Biol.">
        <title>Evolution of novel wood decay mechanisms in Agaricales revealed by the genome sequences of Fistulina hepatica and Cylindrobasidium torrendii.</title>
        <authorList>
            <person name="Floudas D."/>
            <person name="Held B.W."/>
            <person name="Riley R."/>
            <person name="Nagy L.G."/>
            <person name="Koehler G."/>
            <person name="Ransdell A.S."/>
            <person name="Younus H."/>
            <person name="Chow J."/>
            <person name="Chiniquy J."/>
            <person name="Lipzen A."/>
            <person name="Tritt A."/>
            <person name="Sun H."/>
            <person name="Haridas S."/>
            <person name="LaButti K."/>
            <person name="Ohm R.A."/>
            <person name="Kues U."/>
            <person name="Blanchette R.A."/>
            <person name="Grigoriev I.V."/>
            <person name="Minto R.E."/>
            <person name="Hibbett D.S."/>
        </authorList>
    </citation>
    <scope>NUCLEOTIDE SEQUENCE [LARGE SCALE GENOMIC DNA]</scope>
    <source>
        <strain evidence="2 3">ATCC 64428</strain>
    </source>
</reference>
<dbReference type="Proteomes" id="UP000054144">
    <property type="component" value="Unassembled WGS sequence"/>
</dbReference>
<dbReference type="PANTHER" id="PTHR35179">
    <property type="entry name" value="PROTEIN CBG02620"/>
    <property type="match status" value="1"/>
</dbReference>
<sequence length="415" mass="46111">MTFPRNKQTSRYAARPGGRSSVPSLPTDRDLFEGLEKTPLQTISRTLSNVDSAETTISNVEYLGSYNNVNSSSPTIIVPGSPREWLGREAGYKVSKDEGLHFVDQSAFRFPNAPMLPLFAAVETLAPAGSFAWSDVDFVTDRNNLRKLLRWIGGTTAEGFPPKDFRIDLQLAGKTTVLMGRWEKRTREGNTYAGYGFNFERASARNAKGCEDSTGHHRIVRYDLNDLNIVVRFEVDAFVPGLSPAATSKGGDVDDLVAQLAGTSLASKGATTLDSRFGIKIRRAGTQVPQEALAELTTRSEKSINLNQFDWKETYPQLFLSQTPHHYLGIHRFGTFVRIVHRNIRSPDQALQDAARQLKPNFSKLHAVLNKIAQLVVDNGSDGRLSLVCHEGQLKVFKRTRADGLLPREVLKMFD</sequence>
<organism evidence="2 3">
    <name type="scientific">Fistulina hepatica ATCC 64428</name>
    <dbReference type="NCBI Taxonomy" id="1128425"/>
    <lineage>
        <taxon>Eukaryota</taxon>
        <taxon>Fungi</taxon>
        <taxon>Dikarya</taxon>
        <taxon>Basidiomycota</taxon>
        <taxon>Agaricomycotina</taxon>
        <taxon>Agaricomycetes</taxon>
        <taxon>Agaricomycetidae</taxon>
        <taxon>Agaricales</taxon>
        <taxon>Fistulinaceae</taxon>
        <taxon>Fistulina</taxon>
    </lineage>
</organism>
<proteinExistence type="predicted"/>
<protein>
    <recommendedName>
        <fullName evidence="4">Geranylgeranyl pyrophosphate synthetase</fullName>
    </recommendedName>
</protein>
<keyword evidence="3" id="KW-1185">Reference proteome</keyword>
<evidence type="ECO:0000313" key="3">
    <source>
        <dbReference type="Proteomes" id="UP000054144"/>
    </source>
</evidence>
<accession>A0A0D7ALM5</accession>
<dbReference type="PANTHER" id="PTHR35179:SF2">
    <property type="entry name" value="START DOMAIN-CONTAINING PROTEIN"/>
    <property type="match status" value="1"/>
</dbReference>
<feature type="compositionally biased region" description="Polar residues" evidence="1">
    <location>
        <begin position="1"/>
        <end position="11"/>
    </location>
</feature>
<dbReference type="EMBL" id="KN881643">
    <property type="protein sequence ID" value="KIY52482.1"/>
    <property type="molecule type" value="Genomic_DNA"/>
</dbReference>
<gene>
    <name evidence="2" type="ORF">FISHEDRAFT_69901</name>
</gene>
<evidence type="ECO:0000313" key="2">
    <source>
        <dbReference type="EMBL" id="KIY52482.1"/>
    </source>
</evidence>
<dbReference type="OrthoDB" id="420564at2759"/>
<feature type="region of interest" description="Disordered" evidence="1">
    <location>
        <begin position="1"/>
        <end position="28"/>
    </location>
</feature>
<evidence type="ECO:0000256" key="1">
    <source>
        <dbReference type="SAM" id="MobiDB-lite"/>
    </source>
</evidence>
<name>A0A0D7ALM5_9AGAR</name>
<evidence type="ECO:0008006" key="4">
    <source>
        <dbReference type="Google" id="ProtNLM"/>
    </source>
</evidence>